<dbReference type="SMART" id="SM00827">
    <property type="entry name" value="PKS_AT"/>
    <property type="match status" value="1"/>
</dbReference>
<dbReference type="PANTHER" id="PTHR42681:SF1">
    <property type="entry name" value="MALONYL-COA-ACYL CARRIER PROTEIN TRANSACYLASE, MITOCHONDRIAL"/>
    <property type="match status" value="1"/>
</dbReference>
<feature type="domain" description="Malonyl-CoA:ACP transacylase (MAT)" evidence="5">
    <location>
        <begin position="7"/>
        <end position="296"/>
    </location>
</feature>
<evidence type="ECO:0000256" key="3">
    <source>
        <dbReference type="ARBA" id="ARBA00048462"/>
    </source>
</evidence>
<keyword evidence="2 4" id="KW-0012">Acyltransferase</keyword>
<dbReference type="Pfam" id="PF00698">
    <property type="entry name" value="Acyl_transf_1"/>
    <property type="match status" value="1"/>
</dbReference>
<comment type="catalytic activity">
    <reaction evidence="3 4">
        <text>holo-[ACP] + malonyl-CoA = malonyl-[ACP] + CoA</text>
        <dbReference type="Rhea" id="RHEA:41792"/>
        <dbReference type="Rhea" id="RHEA-COMP:9623"/>
        <dbReference type="Rhea" id="RHEA-COMP:9685"/>
        <dbReference type="ChEBI" id="CHEBI:57287"/>
        <dbReference type="ChEBI" id="CHEBI:57384"/>
        <dbReference type="ChEBI" id="CHEBI:64479"/>
        <dbReference type="ChEBI" id="CHEBI:78449"/>
        <dbReference type="EC" id="2.3.1.39"/>
    </reaction>
</comment>
<evidence type="ECO:0000256" key="4">
    <source>
        <dbReference type="PIRNR" id="PIRNR000446"/>
    </source>
</evidence>
<dbReference type="EC" id="2.3.1.39" evidence="4"/>
<sequence length="307" mass="32751">MTKIGYLFSGQGSQFTNMGLDLYAQEPEYRAALDQVYTTLGIDLTDPEQLNQPNNVQVAILAMSYGISQILAADGITPQAMMGLSLGEYSALVASGAFQYSDALALVNDRSRYMEEAGARNPGAMAAVLKLAPAMVTDVIAELPDVYPANYNTASQTVIGGTIAGVEQATGALQAVGAKRVVPLPVSVASHTPLMQPASEQLQQRLLTMAVHEWTVPVISNTTQAPFNSASLKATLAQQLVRPTHFQADLEYLHAHTDVDTLIEIGPGDTLTRFAKKTVPALTTYHVDSLATLAKVRAELSTTEVSK</sequence>
<protein>
    <recommendedName>
        <fullName evidence="4">Malonyl CoA-acyl carrier protein transacylase</fullName>
        <ecNumber evidence="4">2.3.1.39</ecNumber>
    </recommendedName>
</protein>
<organism evidence="6 7">
    <name type="scientific">Fructilactobacillus ixorae</name>
    <dbReference type="NCBI Taxonomy" id="1750535"/>
    <lineage>
        <taxon>Bacteria</taxon>
        <taxon>Bacillati</taxon>
        <taxon>Bacillota</taxon>
        <taxon>Bacilli</taxon>
        <taxon>Lactobacillales</taxon>
        <taxon>Lactobacillaceae</taxon>
        <taxon>Fructilactobacillus</taxon>
    </lineage>
</organism>
<gene>
    <name evidence="6" type="ORF">M8332_00795</name>
</gene>
<accession>A0ABY5C759</accession>
<reference evidence="6" key="1">
    <citation type="submission" date="2022-05" db="EMBL/GenBank/DDBJ databases">
        <authorList>
            <person name="Oliphant S.A."/>
            <person name="Watson-Haigh N.S."/>
            <person name="Sumby K.M."/>
            <person name="Gardner J.M."/>
            <person name="Jiranek V."/>
        </authorList>
    </citation>
    <scope>NUCLEOTIDE SEQUENCE</scope>
    <source>
        <strain evidence="6">Ru20-1</strain>
    </source>
</reference>
<dbReference type="InterPro" id="IPR024925">
    <property type="entry name" value="Malonyl_CoA-ACP_transAc"/>
</dbReference>
<dbReference type="InterPro" id="IPR050858">
    <property type="entry name" value="Mal-CoA-ACP_Trans/PKS_FabD"/>
</dbReference>
<evidence type="ECO:0000256" key="1">
    <source>
        <dbReference type="ARBA" id="ARBA00022679"/>
    </source>
</evidence>
<dbReference type="Gene3D" id="3.40.366.10">
    <property type="entry name" value="Malonyl-Coenzyme A Acyl Carrier Protein, domain 2"/>
    <property type="match status" value="1"/>
</dbReference>
<evidence type="ECO:0000313" key="6">
    <source>
        <dbReference type="EMBL" id="USS93438.1"/>
    </source>
</evidence>
<dbReference type="PANTHER" id="PTHR42681">
    <property type="entry name" value="MALONYL-COA-ACYL CARRIER PROTEIN TRANSACYLASE, MITOCHONDRIAL"/>
    <property type="match status" value="1"/>
</dbReference>
<name>A0ABY5C759_9LACO</name>
<evidence type="ECO:0000313" key="7">
    <source>
        <dbReference type="Proteomes" id="UP001057532"/>
    </source>
</evidence>
<dbReference type="InterPro" id="IPR016036">
    <property type="entry name" value="Malonyl_transacylase_ACP-bd"/>
</dbReference>
<dbReference type="Gene3D" id="3.30.70.250">
    <property type="entry name" value="Malonyl-CoA ACP transacylase, ACP-binding"/>
    <property type="match status" value="1"/>
</dbReference>
<proteinExistence type="inferred from homology"/>
<dbReference type="InterPro" id="IPR014043">
    <property type="entry name" value="Acyl_transferase_dom"/>
</dbReference>
<dbReference type="InterPro" id="IPR001227">
    <property type="entry name" value="Ac_transferase_dom_sf"/>
</dbReference>
<dbReference type="EMBL" id="CP097478">
    <property type="protein sequence ID" value="USS93438.1"/>
    <property type="molecule type" value="Genomic_DNA"/>
</dbReference>
<dbReference type="PIRSF" id="PIRSF000446">
    <property type="entry name" value="Mct"/>
    <property type="match status" value="1"/>
</dbReference>
<dbReference type="SUPFAM" id="SSF52151">
    <property type="entry name" value="FabD/lysophospholipase-like"/>
    <property type="match status" value="1"/>
</dbReference>
<comment type="similarity">
    <text evidence="4">Belongs to the fabD family.</text>
</comment>
<dbReference type="SUPFAM" id="SSF55048">
    <property type="entry name" value="Probable ACP-binding domain of malonyl-CoA ACP transacylase"/>
    <property type="match status" value="1"/>
</dbReference>
<dbReference type="Proteomes" id="UP001057532">
    <property type="component" value="Chromosome"/>
</dbReference>
<evidence type="ECO:0000259" key="5">
    <source>
        <dbReference type="SMART" id="SM00827"/>
    </source>
</evidence>
<dbReference type="InterPro" id="IPR016035">
    <property type="entry name" value="Acyl_Trfase/lysoPLipase"/>
</dbReference>
<evidence type="ECO:0000256" key="2">
    <source>
        <dbReference type="ARBA" id="ARBA00023315"/>
    </source>
</evidence>
<keyword evidence="7" id="KW-1185">Reference proteome</keyword>
<keyword evidence="1 4" id="KW-0808">Transferase</keyword>
<dbReference type="RefSeq" id="WP_252780270.1">
    <property type="nucleotide sequence ID" value="NZ_CP097478.1"/>
</dbReference>